<organism evidence="1 2">
    <name type="scientific">Ornithobacterium rhinotracheale</name>
    <dbReference type="NCBI Taxonomy" id="28251"/>
    <lineage>
        <taxon>Bacteria</taxon>
        <taxon>Pseudomonadati</taxon>
        <taxon>Bacteroidota</taxon>
        <taxon>Flavobacteriia</taxon>
        <taxon>Flavobacteriales</taxon>
        <taxon>Weeksellaceae</taxon>
        <taxon>Ornithobacterium</taxon>
    </lineage>
</organism>
<name>A0A3R5UTG2_ORNRH</name>
<protein>
    <submittedName>
        <fullName evidence="1">Nucleoid-associated protein</fullName>
    </submittedName>
</protein>
<dbReference type="OrthoDB" id="9153118at2"/>
<dbReference type="GO" id="GO:0009295">
    <property type="term" value="C:nucleoid"/>
    <property type="evidence" value="ECO:0007669"/>
    <property type="project" value="InterPro"/>
</dbReference>
<dbReference type="Proteomes" id="UP000287701">
    <property type="component" value="Chromosome"/>
</dbReference>
<dbReference type="RefSeq" id="WP_128500627.1">
    <property type="nucleotide sequence ID" value="NZ_CP035107.1"/>
</dbReference>
<dbReference type="AlphaFoldDB" id="A0A3R5UTG2"/>
<proteinExistence type="predicted"/>
<evidence type="ECO:0000313" key="2">
    <source>
        <dbReference type="Proteomes" id="UP000287701"/>
    </source>
</evidence>
<reference evidence="1 2" key="1">
    <citation type="submission" date="2019-01" db="EMBL/GenBank/DDBJ databases">
        <title>Whole Genome of Ornithobacterium rhinotracheale FARPER-174b.</title>
        <authorList>
            <person name="Tataje-Lavanda L.A."/>
            <person name="Montalvan A."/>
            <person name="Montesinos R."/>
            <person name="Zimic M."/>
            <person name="Fernandez-Sanchez M."/>
            <person name="Fernandez-Diaz M."/>
        </authorList>
    </citation>
    <scope>NUCLEOTIDE SEQUENCE [LARGE SCALE GENOMIC DNA]</scope>
    <source>
        <strain evidence="1 2">FARPER-174b</strain>
    </source>
</reference>
<dbReference type="EMBL" id="CP035107">
    <property type="protein sequence ID" value="QAR30120.1"/>
    <property type="molecule type" value="Genomic_DNA"/>
</dbReference>
<gene>
    <name evidence="1" type="ORF">EQP59_01465</name>
</gene>
<sequence>MIESISVHKVGNKTQDNTLIISEFPALVASEDVPVLEAYFTKYFKSEELFRFDTSPEVGENQVMAQVAKIFENPEYAHEASEQLAQRLFDYSEHPRIKPGEFYLVYFSSIEYRNEIVQAVGLFKTETHEQFLKVYPKNEGYTIELHEGISTKKIDKGCIIYNTDKEDGYRVYVIDKATGGEEAHFWVDGFLQLSQVENNYFSTDYVMRTCRDFVMQQMPEEFDVTRVDQADLLNRSIDFFKQQEKFEHDKFCNQVFGSDELIESFEGYVQQCNNDFEVDLKDNFSLDKTAVKKQNRLFKSVIKLDKDFHIYVHGDRKKISREEDSKGKYYKIYFDEEK</sequence>
<dbReference type="InterPro" id="IPR007358">
    <property type="entry name" value="Nucleoid_associated_NdpA"/>
</dbReference>
<evidence type="ECO:0000313" key="1">
    <source>
        <dbReference type="EMBL" id="QAR30120.1"/>
    </source>
</evidence>
<accession>A0A3R5UTG2</accession>
<dbReference type="Pfam" id="PF04245">
    <property type="entry name" value="NA37"/>
    <property type="match status" value="1"/>
</dbReference>